<organism evidence="1 2">
    <name type="scientific">Dendrothele bispora (strain CBS 962.96)</name>
    <dbReference type="NCBI Taxonomy" id="1314807"/>
    <lineage>
        <taxon>Eukaryota</taxon>
        <taxon>Fungi</taxon>
        <taxon>Dikarya</taxon>
        <taxon>Basidiomycota</taxon>
        <taxon>Agaricomycotina</taxon>
        <taxon>Agaricomycetes</taxon>
        <taxon>Agaricomycetidae</taxon>
        <taxon>Agaricales</taxon>
        <taxon>Agaricales incertae sedis</taxon>
        <taxon>Dendrothele</taxon>
    </lineage>
</organism>
<name>A0A4S8LYC5_DENBC</name>
<dbReference type="AlphaFoldDB" id="A0A4S8LYC5"/>
<dbReference type="Proteomes" id="UP000297245">
    <property type="component" value="Unassembled WGS sequence"/>
</dbReference>
<gene>
    <name evidence="1" type="ORF">K435DRAFT_819940</name>
</gene>
<proteinExistence type="predicted"/>
<sequence length="267" mass="30454">METRHATDESHTGEWTKNLAMTWIEKIGTHRFSASCSDNTGSTLLARYLIHEKSPIILSIADCCHHLDNTNKDIVKLEYFKDLISILRGTIRTFSQSHVGKAELEQARKDHETGAGLEAIGKTRFVTVVLSAMSVQRTLPAIKQVVDNGKFEFDHSNYFPIIQTRESFNFEFMLRQFIQVCSPIAKVLTCLEANDINLADVFIYWHSYLRKKKNKFPVDVQDSILSILNHRHQQFFEPGGQLYNPAYLATTYLNLSTNTGVTVLSYC</sequence>
<dbReference type="EMBL" id="ML179217">
    <property type="protein sequence ID" value="THU94732.1"/>
    <property type="molecule type" value="Genomic_DNA"/>
</dbReference>
<evidence type="ECO:0000313" key="1">
    <source>
        <dbReference type="EMBL" id="THU94732.1"/>
    </source>
</evidence>
<protein>
    <recommendedName>
        <fullName evidence="3">DUF659 domain-containing protein</fullName>
    </recommendedName>
</protein>
<reference evidence="1 2" key="1">
    <citation type="journal article" date="2019" name="Nat. Ecol. Evol.">
        <title>Megaphylogeny resolves global patterns of mushroom evolution.</title>
        <authorList>
            <person name="Varga T."/>
            <person name="Krizsan K."/>
            <person name="Foldi C."/>
            <person name="Dima B."/>
            <person name="Sanchez-Garcia M."/>
            <person name="Sanchez-Ramirez S."/>
            <person name="Szollosi G.J."/>
            <person name="Szarkandi J.G."/>
            <person name="Papp V."/>
            <person name="Albert L."/>
            <person name="Andreopoulos W."/>
            <person name="Angelini C."/>
            <person name="Antonin V."/>
            <person name="Barry K.W."/>
            <person name="Bougher N.L."/>
            <person name="Buchanan P."/>
            <person name="Buyck B."/>
            <person name="Bense V."/>
            <person name="Catcheside P."/>
            <person name="Chovatia M."/>
            <person name="Cooper J."/>
            <person name="Damon W."/>
            <person name="Desjardin D."/>
            <person name="Finy P."/>
            <person name="Geml J."/>
            <person name="Haridas S."/>
            <person name="Hughes K."/>
            <person name="Justo A."/>
            <person name="Karasinski D."/>
            <person name="Kautmanova I."/>
            <person name="Kiss B."/>
            <person name="Kocsube S."/>
            <person name="Kotiranta H."/>
            <person name="LaButti K.M."/>
            <person name="Lechner B.E."/>
            <person name="Liimatainen K."/>
            <person name="Lipzen A."/>
            <person name="Lukacs Z."/>
            <person name="Mihaltcheva S."/>
            <person name="Morgado L.N."/>
            <person name="Niskanen T."/>
            <person name="Noordeloos M.E."/>
            <person name="Ohm R.A."/>
            <person name="Ortiz-Santana B."/>
            <person name="Ovrebo C."/>
            <person name="Racz N."/>
            <person name="Riley R."/>
            <person name="Savchenko A."/>
            <person name="Shiryaev A."/>
            <person name="Soop K."/>
            <person name="Spirin V."/>
            <person name="Szebenyi C."/>
            <person name="Tomsovsky M."/>
            <person name="Tulloss R.E."/>
            <person name="Uehling J."/>
            <person name="Grigoriev I.V."/>
            <person name="Vagvolgyi C."/>
            <person name="Papp T."/>
            <person name="Martin F.M."/>
            <person name="Miettinen O."/>
            <person name="Hibbett D.S."/>
            <person name="Nagy L.G."/>
        </authorList>
    </citation>
    <scope>NUCLEOTIDE SEQUENCE [LARGE SCALE GENOMIC DNA]</scope>
    <source>
        <strain evidence="1 2">CBS 962.96</strain>
    </source>
</reference>
<evidence type="ECO:0008006" key="3">
    <source>
        <dbReference type="Google" id="ProtNLM"/>
    </source>
</evidence>
<dbReference type="InterPro" id="IPR012337">
    <property type="entry name" value="RNaseH-like_sf"/>
</dbReference>
<dbReference type="SUPFAM" id="SSF53098">
    <property type="entry name" value="Ribonuclease H-like"/>
    <property type="match status" value="1"/>
</dbReference>
<evidence type="ECO:0000313" key="2">
    <source>
        <dbReference type="Proteomes" id="UP000297245"/>
    </source>
</evidence>
<accession>A0A4S8LYC5</accession>
<dbReference type="OrthoDB" id="3020857at2759"/>
<keyword evidence="2" id="KW-1185">Reference proteome</keyword>